<organism evidence="1 2">
    <name type="scientific">Cercopithifilaria johnstoni</name>
    <dbReference type="NCBI Taxonomy" id="2874296"/>
    <lineage>
        <taxon>Eukaryota</taxon>
        <taxon>Metazoa</taxon>
        <taxon>Ecdysozoa</taxon>
        <taxon>Nematoda</taxon>
        <taxon>Chromadorea</taxon>
        <taxon>Rhabditida</taxon>
        <taxon>Spirurina</taxon>
        <taxon>Spiruromorpha</taxon>
        <taxon>Filarioidea</taxon>
        <taxon>Onchocercidae</taxon>
        <taxon>Cercopithifilaria</taxon>
    </lineage>
</organism>
<gene>
    <name evidence="1" type="ORF">CJOHNSTONI_LOCUS6365</name>
</gene>
<reference evidence="1" key="1">
    <citation type="submission" date="2021-09" db="EMBL/GenBank/DDBJ databases">
        <authorList>
            <consortium name="Pathogen Informatics"/>
        </authorList>
    </citation>
    <scope>NUCLEOTIDE SEQUENCE</scope>
</reference>
<sequence length="101" mass="11475">MDELISGTASRRHRCREISSIELASDCKTDMSVKVRSRLMDDESINGRAVHFAFVDNFGSSSYRISGYWVLAPEVPGNRSCNDYFPLVPMILFVLLLITIW</sequence>
<keyword evidence="2" id="KW-1185">Reference proteome</keyword>
<comment type="caution">
    <text evidence="1">The sequence shown here is derived from an EMBL/GenBank/DDBJ whole genome shotgun (WGS) entry which is preliminary data.</text>
</comment>
<protein>
    <submittedName>
        <fullName evidence="1">Uncharacterized protein</fullName>
    </submittedName>
</protein>
<name>A0A8J2M7A8_9BILA</name>
<dbReference type="AlphaFoldDB" id="A0A8J2M7A8"/>
<evidence type="ECO:0000313" key="2">
    <source>
        <dbReference type="Proteomes" id="UP000746747"/>
    </source>
</evidence>
<dbReference type="Proteomes" id="UP000746747">
    <property type="component" value="Unassembled WGS sequence"/>
</dbReference>
<evidence type="ECO:0000313" key="1">
    <source>
        <dbReference type="EMBL" id="CAG9536447.1"/>
    </source>
</evidence>
<accession>A0A8J2M7A8</accession>
<proteinExistence type="predicted"/>
<dbReference type="EMBL" id="CAKAEH010001454">
    <property type="protein sequence ID" value="CAG9536447.1"/>
    <property type="molecule type" value="Genomic_DNA"/>
</dbReference>